<organism evidence="2 3">
    <name type="scientific">Paenisporosarcina antarctica</name>
    <dbReference type="NCBI Taxonomy" id="417367"/>
    <lineage>
        <taxon>Bacteria</taxon>
        <taxon>Bacillati</taxon>
        <taxon>Bacillota</taxon>
        <taxon>Bacilli</taxon>
        <taxon>Bacillales</taxon>
        <taxon>Caryophanaceae</taxon>
        <taxon>Paenisporosarcina</taxon>
    </lineage>
</organism>
<dbReference type="OrthoDB" id="9775096at2"/>
<evidence type="ECO:0000259" key="1">
    <source>
        <dbReference type="Pfam" id="PF13354"/>
    </source>
</evidence>
<dbReference type="SUPFAM" id="SSF56601">
    <property type="entry name" value="beta-lactamase/transpeptidase-like"/>
    <property type="match status" value="1"/>
</dbReference>
<keyword evidence="3" id="KW-1185">Reference proteome</keyword>
<keyword evidence="2" id="KW-0378">Hydrolase</keyword>
<dbReference type="EMBL" id="CP038015">
    <property type="protein sequence ID" value="QBP42794.1"/>
    <property type="molecule type" value="Genomic_DNA"/>
</dbReference>
<evidence type="ECO:0000313" key="3">
    <source>
        <dbReference type="Proteomes" id="UP000294292"/>
    </source>
</evidence>
<dbReference type="PANTHER" id="PTHR35333:SF4">
    <property type="entry name" value="SLR0121 PROTEIN"/>
    <property type="match status" value="1"/>
</dbReference>
<dbReference type="InterPro" id="IPR012338">
    <property type="entry name" value="Beta-lactam/transpept-like"/>
</dbReference>
<dbReference type="GO" id="GO:0030655">
    <property type="term" value="P:beta-lactam antibiotic catabolic process"/>
    <property type="evidence" value="ECO:0007669"/>
    <property type="project" value="InterPro"/>
</dbReference>
<dbReference type="GO" id="GO:0008800">
    <property type="term" value="F:beta-lactamase activity"/>
    <property type="evidence" value="ECO:0007669"/>
    <property type="project" value="InterPro"/>
</dbReference>
<dbReference type="GO" id="GO:0046677">
    <property type="term" value="P:response to antibiotic"/>
    <property type="evidence" value="ECO:0007669"/>
    <property type="project" value="InterPro"/>
</dbReference>
<name>A0A4P7A2D1_9BACL</name>
<dbReference type="InterPro" id="IPR000871">
    <property type="entry name" value="Beta-lactam_class-A"/>
</dbReference>
<gene>
    <name evidence="2" type="ORF">E2636_17345</name>
</gene>
<evidence type="ECO:0000313" key="2">
    <source>
        <dbReference type="EMBL" id="QBP42794.1"/>
    </source>
</evidence>
<feature type="domain" description="Beta-lactamase class A catalytic" evidence="1">
    <location>
        <begin position="27"/>
        <end position="206"/>
    </location>
</feature>
<dbReference type="Proteomes" id="UP000294292">
    <property type="component" value="Chromosome"/>
</dbReference>
<dbReference type="AlphaFoldDB" id="A0A4P7A2D1"/>
<accession>A0A4P7A2D1</accession>
<dbReference type="Pfam" id="PF13354">
    <property type="entry name" value="Beta-lactamase2"/>
    <property type="match status" value="1"/>
</dbReference>
<dbReference type="KEGG" id="panc:E2636_17345"/>
<dbReference type="PANTHER" id="PTHR35333">
    <property type="entry name" value="BETA-LACTAMASE"/>
    <property type="match status" value="1"/>
</dbReference>
<protein>
    <submittedName>
        <fullName evidence="2">Serine hydrolase</fullName>
    </submittedName>
</protein>
<proteinExistence type="predicted"/>
<sequence length="238" mass="26958">MILSKFPGKYSLHMEYPIGVVRYSKDIDEVFKSASVIKLPIFLYGFHHAKDIDELVEVLPEDIVDGSGVLQTLVTQSRWFSVRDLQALMVVVSDNTATNLLIERYGIKRLNRYFQHIGMTKSVLGRGMRDQLAISEGRDNFVCGRDMVACLRKIASSYAFHDMLNILEKQQFKDKVPAGAKNEQIVFFNKSGELKGIEHDVGFFVYKGQIGLYCGLTEGSNHLGKALLQEFGHKFNEL</sequence>
<reference evidence="2 3" key="1">
    <citation type="submission" date="2019-03" db="EMBL/GenBank/DDBJ databases">
        <title>Complete genome sequence of Paenisporosarcina antarctica CGMCC 1.6503T.</title>
        <authorList>
            <person name="Rong J.-C."/>
            <person name="Chi N.-Y."/>
            <person name="Zhang Q.-F."/>
        </authorList>
    </citation>
    <scope>NUCLEOTIDE SEQUENCE [LARGE SCALE GENOMIC DNA]</scope>
    <source>
        <strain evidence="2 3">CGMCC 1.6503</strain>
    </source>
</reference>
<dbReference type="InterPro" id="IPR045155">
    <property type="entry name" value="Beta-lactam_cat"/>
</dbReference>
<dbReference type="Gene3D" id="3.40.710.10">
    <property type="entry name" value="DD-peptidase/beta-lactamase superfamily"/>
    <property type="match status" value="1"/>
</dbReference>